<organism evidence="2 3">
    <name type="scientific">Ogataea philodendri</name>
    <dbReference type="NCBI Taxonomy" id="1378263"/>
    <lineage>
        <taxon>Eukaryota</taxon>
        <taxon>Fungi</taxon>
        <taxon>Dikarya</taxon>
        <taxon>Ascomycota</taxon>
        <taxon>Saccharomycotina</taxon>
        <taxon>Pichiomycetes</taxon>
        <taxon>Pichiales</taxon>
        <taxon>Pichiaceae</taxon>
        <taxon>Ogataea</taxon>
    </lineage>
</organism>
<sequence length="138" mass="15129">MSSGLSQLAGGSASPDNTPIVKHETDEKAVFLSKEHSVSLQKEIDQYEQLNEEARVLEDLQKMDLLPLLLDVVESLKAGKISPKDFDNAVIAIEPDRRAGRIDGKPDRQDGAAQGADRREEEAAGTDQQRHPDQVPCL</sequence>
<evidence type="ECO:0000256" key="1">
    <source>
        <dbReference type="SAM" id="MobiDB-lite"/>
    </source>
</evidence>
<evidence type="ECO:0000313" key="2">
    <source>
        <dbReference type="EMBL" id="KAH3665827.1"/>
    </source>
</evidence>
<dbReference type="GeneID" id="70235980"/>
<dbReference type="EMBL" id="JAEUBE010000295">
    <property type="protein sequence ID" value="KAH3665827.1"/>
    <property type="molecule type" value="Genomic_DNA"/>
</dbReference>
<feature type="region of interest" description="Disordered" evidence="1">
    <location>
        <begin position="96"/>
        <end position="138"/>
    </location>
</feature>
<gene>
    <name evidence="2" type="ORF">OGAPHI_004015</name>
</gene>
<feature type="compositionally biased region" description="Low complexity" evidence="1">
    <location>
        <begin position="1"/>
        <end position="14"/>
    </location>
</feature>
<dbReference type="AlphaFoldDB" id="A0A9P8P5V5"/>
<dbReference type="OrthoDB" id="3991607at2759"/>
<dbReference type="RefSeq" id="XP_046061031.1">
    <property type="nucleotide sequence ID" value="XM_046205048.1"/>
</dbReference>
<protein>
    <submittedName>
        <fullName evidence="2">Uncharacterized protein</fullName>
    </submittedName>
</protein>
<feature type="region of interest" description="Disordered" evidence="1">
    <location>
        <begin position="1"/>
        <end position="23"/>
    </location>
</feature>
<reference evidence="2" key="2">
    <citation type="submission" date="2021-01" db="EMBL/GenBank/DDBJ databases">
        <authorList>
            <person name="Schikora-Tamarit M.A."/>
        </authorList>
    </citation>
    <scope>NUCLEOTIDE SEQUENCE</scope>
    <source>
        <strain evidence="2">CBS6075</strain>
    </source>
</reference>
<reference evidence="2" key="1">
    <citation type="journal article" date="2021" name="Open Biol.">
        <title>Shared evolutionary footprints suggest mitochondrial oxidative damage underlies multiple complex I losses in fungi.</title>
        <authorList>
            <person name="Schikora-Tamarit M.A."/>
            <person name="Marcet-Houben M."/>
            <person name="Nosek J."/>
            <person name="Gabaldon T."/>
        </authorList>
    </citation>
    <scope>NUCLEOTIDE SEQUENCE</scope>
    <source>
        <strain evidence="2">CBS6075</strain>
    </source>
</reference>
<comment type="caution">
    <text evidence="2">The sequence shown here is derived from an EMBL/GenBank/DDBJ whole genome shotgun (WGS) entry which is preliminary data.</text>
</comment>
<proteinExistence type="predicted"/>
<accession>A0A9P8P5V5</accession>
<evidence type="ECO:0000313" key="3">
    <source>
        <dbReference type="Proteomes" id="UP000769157"/>
    </source>
</evidence>
<keyword evidence="3" id="KW-1185">Reference proteome</keyword>
<dbReference type="Proteomes" id="UP000769157">
    <property type="component" value="Unassembled WGS sequence"/>
</dbReference>
<name>A0A9P8P5V5_9ASCO</name>